<dbReference type="OrthoDB" id="2017405at2759"/>
<dbReference type="Proteomes" id="UP000217790">
    <property type="component" value="Unassembled WGS sequence"/>
</dbReference>
<evidence type="ECO:0000313" key="2">
    <source>
        <dbReference type="Proteomes" id="UP000217790"/>
    </source>
</evidence>
<dbReference type="EMBL" id="KZ293646">
    <property type="protein sequence ID" value="PBL00178.1"/>
    <property type="molecule type" value="Genomic_DNA"/>
</dbReference>
<reference evidence="2" key="1">
    <citation type="journal article" date="2017" name="Nat. Ecol. Evol.">
        <title>Genome expansion and lineage-specific genetic innovations in the forest pathogenic fungi Armillaria.</title>
        <authorList>
            <person name="Sipos G."/>
            <person name="Prasanna A.N."/>
            <person name="Walter M.C."/>
            <person name="O'Connor E."/>
            <person name="Balint B."/>
            <person name="Krizsan K."/>
            <person name="Kiss B."/>
            <person name="Hess J."/>
            <person name="Varga T."/>
            <person name="Slot J."/>
            <person name="Riley R."/>
            <person name="Boka B."/>
            <person name="Rigling D."/>
            <person name="Barry K."/>
            <person name="Lee J."/>
            <person name="Mihaltcheva S."/>
            <person name="LaButti K."/>
            <person name="Lipzen A."/>
            <person name="Waldron R."/>
            <person name="Moloney N.M."/>
            <person name="Sperisen C."/>
            <person name="Kredics L."/>
            <person name="Vagvoelgyi C."/>
            <person name="Patrignani A."/>
            <person name="Fitzpatrick D."/>
            <person name="Nagy I."/>
            <person name="Doyle S."/>
            <person name="Anderson J.B."/>
            <person name="Grigoriev I.V."/>
            <person name="Gueldener U."/>
            <person name="Muensterkoetter M."/>
            <person name="Nagy L.G."/>
        </authorList>
    </citation>
    <scope>NUCLEOTIDE SEQUENCE [LARGE SCALE GENOMIC DNA]</scope>
    <source>
        <strain evidence="2">Ar21-2</strain>
    </source>
</reference>
<evidence type="ECO:0000313" key="1">
    <source>
        <dbReference type="EMBL" id="PBL00178.1"/>
    </source>
</evidence>
<proteinExistence type="predicted"/>
<dbReference type="InParanoid" id="A0A2H3EGE5"/>
<dbReference type="AlphaFoldDB" id="A0A2H3EGE5"/>
<sequence length="87" mass="10236">MWLCFTFHFPLRICDYKQGTAHLRLVHPTPGDIPSCPLLMEVSTDCHSFRSQVKSWYPYHDARISTTASIYWQEIDGERPMTRSMDQ</sequence>
<protein>
    <submittedName>
        <fullName evidence="1">Uncharacterized protein</fullName>
    </submittedName>
</protein>
<organism evidence="1 2">
    <name type="scientific">Armillaria gallica</name>
    <name type="common">Bulbous honey fungus</name>
    <name type="synonym">Armillaria bulbosa</name>
    <dbReference type="NCBI Taxonomy" id="47427"/>
    <lineage>
        <taxon>Eukaryota</taxon>
        <taxon>Fungi</taxon>
        <taxon>Dikarya</taxon>
        <taxon>Basidiomycota</taxon>
        <taxon>Agaricomycotina</taxon>
        <taxon>Agaricomycetes</taxon>
        <taxon>Agaricomycetidae</taxon>
        <taxon>Agaricales</taxon>
        <taxon>Marasmiineae</taxon>
        <taxon>Physalacriaceae</taxon>
        <taxon>Armillaria</taxon>
    </lineage>
</organism>
<keyword evidence="2" id="KW-1185">Reference proteome</keyword>
<gene>
    <name evidence="1" type="ORF">ARMGADRAFT_916999</name>
</gene>
<accession>A0A2H3EGE5</accession>
<name>A0A2H3EGE5_ARMGA</name>